<dbReference type="Proteomes" id="UP000235388">
    <property type="component" value="Unassembled WGS sequence"/>
</dbReference>
<dbReference type="InterPro" id="IPR032675">
    <property type="entry name" value="LRR_dom_sf"/>
</dbReference>
<evidence type="ECO:0008006" key="3">
    <source>
        <dbReference type="Google" id="ProtNLM"/>
    </source>
</evidence>
<dbReference type="OrthoDB" id="2496414at2759"/>
<evidence type="ECO:0000313" key="2">
    <source>
        <dbReference type="Proteomes" id="UP000235388"/>
    </source>
</evidence>
<dbReference type="Gene3D" id="3.80.10.10">
    <property type="entry name" value="Ribonuclease Inhibitor"/>
    <property type="match status" value="1"/>
</dbReference>
<evidence type="ECO:0000313" key="1">
    <source>
        <dbReference type="EMBL" id="PLW43112.1"/>
    </source>
</evidence>
<comment type="caution">
    <text evidence="1">The sequence shown here is derived from an EMBL/GenBank/DDBJ whole genome shotgun (WGS) entry which is preliminary data.</text>
</comment>
<organism evidence="1 2">
    <name type="scientific">Puccinia coronata f. sp. avenae</name>
    <dbReference type="NCBI Taxonomy" id="200324"/>
    <lineage>
        <taxon>Eukaryota</taxon>
        <taxon>Fungi</taxon>
        <taxon>Dikarya</taxon>
        <taxon>Basidiomycota</taxon>
        <taxon>Pucciniomycotina</taxon>
        <taxon>Pucciniomycetes</taxon>
        <taxon>Pucciniales</taxon>
        <taxon>Pucciniaceae</taxon>
        <taxon>Puccinia</taxon>
    </lineage>
</organism>
<protein>
    <recommendedName>
        <fullName evidence="3">F-box domain-containing protein</fullName>
    </recommendedName>
</protein>
<keyword evidence="2" id="KW-1185">Reference proteome</keyword>
<gene>
    <name evidence="1" type="ORF">PCANC_14386</name>
</gene>
<reference evidence="1 2" key="1">
    <citation type="submission" date="2017-11" db="EMBL/GenBank/DDBJ databases">
        <title>De novo assembly and phasing of dikaryotic genomes from two isolates of Puccinia coronata f. sp. avenae, the causal agent of oat crown rust.</title>
        <authorList>
            <person name="Miller M.E."/>
            <person name="Zhang Y."/>
            <person name="Omidvar V."/>
            <person name="Sperschneider J."/>
            <person name="Schwessinger B."/>
            <person name="Raley C."/>
            <person name="Palmer J.M."/>
            <person name="Garnica D."/>
            <person name="Upadhyaya N."/>
            <person name="Rathjen J."/>
            <person name="Taylor J.M."/>
            <person name="Park R.F."/>
            <person name="Dodds P.N."/>
            <person name="Hirsch C.D."/>
            <person name="Kianian S.F."/>
            <person name="Figueroa M."/>
        </authorList>
    </citation>
    <scope>NUCLEOTIDE SEQUENCE [LARGE SCALE GENOMIC DNA]</scope>
    <source>
        <strain evidence="1">12NC29</strain>
    </source>
</reference>
<dbReference type="AlphaFoldDB" id="A0A2N5UZD1"/>
<sequence>MHKSLWSGSASAVSCSDGQIPSATIFWVGSRIILPVETCLLARRHCNLTRRTIHELNLPHFNRTSEKMMAIQRNHPALAHAPKSMPVLPHEVLEMIFQAFETLISLEESISTVRPEWHAPGSLHCSFEANYVRLTEVLNPHWTSISLISQLWYKAVSARRHKIATTIKSSSLPSQSQLTLALRMRKKITRISAQIDGDEAFAHICRLNKIHPLESITLFQVGQKLQPSLQSWDSLSQVKHLRELRIHYPLSIPLSSVLKVLNSALNLQLLEIYSFEETPSPQPLDPSIDNFPGFNEERLQRVLKHLTCHFSLPWHPREPCNSLVSLLTRGILPLNVLTLVFEKIFSTPDQDGTVRNEDERVGIQDFSAEGLRKAFRNCRNLKTLRVSAPDEMFSIPFIDQIIDTFQTIENLHLKGNLFSPLLFTTNVLPKSLKKIECQAYSSPILPLLRAARHSLTHLTNLQSLTITTYRRRPRNFAEALYNQLDLPLPAEELTREEPLSWDLTPTETLVEQRLLTQECQLRSITIDGPRVYVPPIL</sequence>
<dbReference type="EMBL" id="PGCJ01000151">
    <property type="protein sequence ID" value="PLW43112.1"/>
    <property type="molecule type" value="Genomic_DNA"/>
</dbReference>
<accession>A0A2N5UZD1</accession>
<proteinExistence type="predicted"/>
<dbReference type="PROSITE" id="PS51257">
    <property type="entry name" value="PROKAR_LIPOPROTEIN"/>
    <property type="match status" value="1"/>
</dbReference>
<name>A0A2N5UZD1_9BASI</name>